<sequence>MSSAVHTLCSSYPQSPKLYPANASKLSSDLDSTAAPTHSRVSYSPEANLGFPSWTIQPPRKPDKTVVFISSIEAGEKASAFCLELNQHEEDSWLLLPKSDSHTHKRQEDQQWIDERARKAHEEYTRLRESQAAAGEGPSGGSVEYSEYRIWSQAVGGMQHGRVYGLGSQAQAYEGMTSSGSSFASPSQDPLYSQQISALQAELEQVRKAQTDWQVQIQAQIQMQMQVQQAQHNQLLDEMRKMKDQLSEKEVATGDDASTDSE</sequence>
<feature type="compositionally biased region" description="Polar residues" evidence="1">
    <location>
        <begin position="1"/>
        <end position="14"/>
    </location>
</feature>
<comment type="caution">
    <text evidence="2">The sequence shown here is derived from an EMBL/GenBank/DDBJ whole genome shotgun (WGS) entry which is preliminary data.</text>
</comment>
<dbReference type="EMBL" id="JANQDX010000001">
    <property type="protein sequence ID" value="KAL0928784.1"/>
    <property type="molecule type" value="Genomic_DNA"/>
</dbReference>
<feature type="region of interest" description="Disordered" evidence="1">
    <location>
        <begin position="123"/>
        <end position="142"/>
    </location>
</feature>
<feature type="compositionally biased region" description="Basic and acidic residues" evidence="1">
    <location>
        <begin position="235"/>
        <end position="252"/>
    </location>
</feature>
<name>A0ABD0VUN9_DENTH</name>
<keyword evidence="3" id="KW-1185">Reference proteome</keyword>
<feature type="region of interest" description="Disordered" evidence="1">
    <location>
        <begin position="1"/>
        <end position="41"/>
    </location>
</feature>
<feature type="compositionally biased region" description="Polar residues" evidence="1">
    <location>
        <begin position="24"/>
        <end position="41"/>
    </location>
</feature>
<evidence type="ECO:0000313" key="2">
    <source>
        <dbReference type="EMBL" id="KAL0928784.1"/>
    </source>
</evidence>
<dbReference type="Proteomes" id="UP001552299">
    <property type="component" value="Unassembled WGS sequence"/>
</dbReference>
<accession>A0ABD0VUN9</accession>
<protein>
    <submittedName>
        <fullName evidence="2">Uncharacterized protein</fullName>
    </submittedName>
</protein>
<reference evidence="2 3" key="1">
    <citation type="journal article" date="2024" name="Plant Biotechnol. J.">
        <title>Dendrobium thyrsiflorum genome and its molecular insights into genes involved in important horticultural traits.</title>
        <authorList>
            <person name="Chen B."/>
            <person name="Wang J.Y."/>
            <person name="Zheng P.J."/>
            <person name="Li K.L."/>
            <person name="Liang Y.M."/>
            <person name="Chen X.F."/>
            <person name="Zhang C."/>
            <person name="Zhao X."/>
            <person name="He X."/>
            <person name="Zhang G.Q."/>
            <person name="Liu Z.J."/>
            <person name="Xu Q."/>
        </authorList>
    </citation>
    <scope>NUCLEOTIDE SEQUENCE [LARGE SCALE GENOMIC DNA]</scope>
    <source>
        <strain evidence="2">GZMU011</strain>
    </source>
</reference>
<gene>
    <name evidence="2" type="ORF">M5K25_000706</name>
</gene>
<evidence type="ECO:0000256" key="1">
    <source>
        <dbReference type="SAM" id="MobiDB-lite"/>
    </source>
</evidence>
<feature type="region of interest" description="Disordered" evidence="1">
    <location>
        <begin position="230"/>
        <end position="262"/>
    </location>
</feature>
<proteinExistence type="predicted"/>
<organism evidence="2 3">
    <name type="scientific">Dendrobium thyrsiflorum</name>
    <name type="common">Pinecone-like raceme dendrobium</name>
    <name type="synonym">Orchid</name>
    <dbReference type="NCBI Taxonomy" id="117978"/>
    <lineage>
        <taxon>Eukaryota</taxon>
        <taxon>Viridiplantae</taxon>
        <taxon>Streptophyta</taxon>
        <taxon>Embryophyta</taxon>
        <taxon>Tracheophyta</taxon>
        <taxon>Spermatophyta</taxon>
        <taxon>Magnoliopsida</taxon>
        <taxon>Liliopsida</taxon>
        <taxon>Asparagales</taxon>
        <taxon>Orchidaceae</taxon>
        <taxon>Epidendroideae</taxon>
        <taxon>Malaxideae</taxon>
        <taxon>Dendrobiinae</taxon>
        <taxon>Dendrobium</taxon>
    </lineage>
</organism>
<dbReference type="Pfam" id="PF03004">
    <property type="entry name" value="Transposase_24"/>
    <property type="match status" value="1"/>
</dbReference>
<evidence type="ECO:0000313" key="3">
    <source>
        <dbReference type="Proteomes" id="UP001552299"/>
    </source>
</evidence>
<dbReference type="AlphaFoldDB" id="A0ABD0VUN9"/>
<dbReference type="InterPro" id="IPR004252">
    <property type="entry name" value="Probable_transposase_24"/>
</dbReference>